<dbReference type="PANTHER" id="PTHR30487">
    <property type="entry name" value="TYPE 4 PREPILIN-LIKE PROTEINS LEADER PEPTIDE-PROCESSING ENZYME"/>
    <property type="match status" value="1"/>
</dbReference>
<comment type="similarity">
    <text evidence="1">Belongs to the peptidase A24 family.</text>
</comment>
<dbReference type="InterPro" id="IPR000045">
    <property type="entry name" value="Prepilin_IV_endopep_pep"/>
</dbReference>
<keyword evidence="2" id="KW-0472">Membrane</keyword>
<evidence type="ECO:0000313" key="5">
    <source>
        <dbReference type="Proteomes" id="UP000002412"/>
    </source>
</evidence>
<dbReference type="GO" id="GO:0006465">
    <property type="term" value="P:signal peptide processing"/>
    <property type="evidence" value="ECO:0007669"/>
    <property type="project" value="TreeGrafter"/>
</dbReference>
<evidence type="ECO:0000259" key="3">
    <source>
        <dbReference type="Pfam" id="PF01478"/>
    </source>
</evidence>
<feature type="transmembrane region" description="Helical" evidence="2">
    <location>
        <begin position="106"/>
        <end position="126"/>
    </location>
</feature>
<dbReference type="GO" id="GO:0005886">
    <property type="term" value="C:plasma membrane"/>
    <property type="evidence" value="ECO:0007669"/>
    <property type="project" value="TreeGrafter"/>
</dbReference>
<name>A0A0U1QTI6_YERP3</name>
<organism evidence="4 5">
    <name type="scientific">Yersinia pseudotuberculosis serotype O:1b (strain IP 31758)</name>
    <dbReference type="NCBI Taxonomy" id="349747"/>
    <lineage>
        <taxon>Bacteria</taxon>
        <taxon>Pseudomonadati</taxon>
        <taxon>Pseudomonadota</taxon>
        <taxon>Gammaproteobacteria</taxon>
        <taxon>Enterobacterales</taxon>
        <taxon>Yersiniaceae</taxon>
        <taxon>Yersinia</taxon>
    </lineage>
</organism>
<feature type="transmembrane region" description="Helical" evidence="2">
    <location>
        <begin position="168"/>
        <end position="195"/>
    </location>
</feature>
<feature type="transmembrane region" description="Helical" evidence="2">
    <location>
        <begin position="84"/>
        <end position="100"/>
    </location>
</feature>
<proteinExistence type="inferred from homology"/>
<dbReference type="GO" id="GO:0004190">
    <property type="term" value="F:aspartic-type endopeptidase activity"/>
    <property type="evidence" value="ECO:0007669"/>
    <property type="project" value="InterPro"/>
</dbReference>
<gene>
    <name evidence="4" type="ordered locus">YpsIP31758_B0010</name>
</gene>
<feature type="transmembrane region" description="Helical" evidence="2">
    <location>
        <begin position="7"/>
        <end position="26"/>
    </location>
</feature>
<dbReference type="KEGG" id="ypi:YpsIP31758_B0010"/>
<reference evidence="4 5" key="1">
    <citation type="journal article" date="2007" name="PLoS Genet.">
        <title>The complete genome sequence of Yersinia pseudotuberculosis IP31758, the causative agent of Far East scarlet-like fever.</title>
        <authorList>
            <person name="Eppinger M."/>
            <person name="Rosovitz M.J."/>
            <person name="Fricke W.F."/>
            <person name="Rasko D.A."/>
            <person name="Kokorina G."/>
            <person name="Fayolle C."/>
            <person name="Lindler L.E."/>
            <person name="Carniel E."/>
            <person name="Ravel J."/>
        </authorList>
    </citation>
    <scope>NUCLEOTIDE SEQUENCE [LARGE SCALE GENOMIC DNA]</scope>
    <source>
        <strain evidence="4 5">IP 31758</strain>
        <plasmid evidence="5">Plasmid plasmid_153kb</plasmid>
    </source>
</reference>
<evidence type="ECO:0000256" key="1">
    <source>
        <dbReference type="ARBA" id="ARBA00005801"/>
    </source>
</evidence>
<dbReference type="Pfam" id="PF01478">
    <property type="entry name" value="Peptidase_A24"/>
    <property type="match status" value="1"/>
</dbReference>
<protein>
    <submittedName>
        <fullName evidence="4">Type IV prepilin peptidase PilD</fullName>
    </submittedName>
</protein>
<feature type="transmembrane region" description="Helical" evidence="2">
    <location>
        <begin position="207"/>
        <end position="226"/>
    </location>
</feature>
<feature type="transmembrane region" description="Helical" evidence="2">
    <location>
        <begin position="138"/>
        <end position="156"/>
    </location>
</feature>
<keyword evidence="4" id="KW-0614">Plasmid</keyword>
<sequence>MTSFMTSLFGAIFCAHVVYYFAFIYMDKMLQEHKFYCAEQIGAKYTSHLMLPSWKYGFHFLTVFIFLFSMFIVISFIELNTITQFAYWVFISLSTILLITDGRHLVLPENFTIVLILSGLIFTLSGRSKLTLTESINGALYPVVFIFIIGSIVSVIKQTPSYGMGDNFLLFGIGLWIGIDKVFQFAVISSVLALCIACITRKRTIPLGVPMIVSSVVTLLVPAPFFSLSDNIHFW</sequence>
<dbReference type="Gene3D" id="1.20.120.1220">
    <property type="match status" value="1"/>
</dbReference>
<dbReference type="AlphaFoldDB" id="A0A0U1QTI6"/>
<geneLocation type="plasmid" evidence="5">
    <name>plasmid_153kb</name>
</geneLocation>
<evidence type="ECO:0000313" key="4">
    <source>
        <dbReference type="EMBL" id="ABS45695.1"/>
    </source>
</evidence>
<accession>A0A0U1QTI6</accession>
<dbReference type="EMBL" id="CP000719">
    <property type="protein sequence ID" value="ABS45695.1"/>
    <property type="molecule type" value="Genomic_DNA"/>
</dbReference>
<dbReference type="PANTHER" id="PTHR30487:SF0">
    <property type="entry name" value="PREPILIN LEADER PEPTIDASE_N-METHYLTRANSFERASE-RELATED"/>
    <property type="match status" value="1"/>
</dbReference>
<feature type="domain" description="Prepilin type IV endopeptidase peptidase" evidence="3">
    <location>
        <begin position="88"/>
        <end position="197"/>
    </location>
</feature>
<dbReference type="InterPro" id="IPR050882">
    <property type="entry name" value="Prepilin_peptidase/N-MTase"/>
</dbReference>
<feature type="transmembrane region" description="Helical" evidence="2">
    <location>
        <begin position="56"/>
        <end position="77"/>
    </location>
</feature>
<keyword evidence="2" id="KW-1133">Transmembrane helix</keyword>
<dbReference type="Proteomes" id="UP000002412">
    <property type="component" value="Plasmid p_153kb"/>
</dbReference>
<keyword evidence="2" id="KW-0812">Transmembrane</keyword>
<evidence type="ECO:0000256" key="2">
    <source>
        <dbReference type="SAM" id="Phobius"/>
    </source>
</evidence>
<dbReference type="HOGENOM" id="CLU_1179841_0_0_6"/>